<gene>
    <name evidence="1" type="ORF">NCTC10571_01342</name>
</gene>
<evidence type="ECO:0000313" key="1">
    <source>
        <dbReference type="EMBL" id="STY71186.1"/>
    </source>
</evidence>
<reference evidence="1 2" key="1">
    <citation type="submission" date="2018-06" db="EMBL/GenBank/DDBJ databases">
        <authorList>
            <consortium name="Pathogen Informatics"/>
            <person name="Doyle S."/>
        </authorList>
    </citation>
    <scope>NUCLEOTIDE SEQUENCE [LARGE SCALE GENOMIC DNA]</scope>
    <source>
        <strain evidence="1 2">NCTC10571</strain>
    </source>
</reference>
<protein>
    <recommendedName>
        <fullName evidence="3">Methyltransferase domain</fullName>
    </recommendedName>
</protein>
<dbReference type="AlphaFoldDB" id="A0A378NTI6"/>
<proteinExistence type="predicted"/>
<evidence type="ECO:0000313" key="2">
    <source>
        <dbReference type="Proteomes" id="UP000255234"/>
    </source>
</evidence>
<evidence type="ECO:0008006" key="3">
    <source>
        <dbReference type="Google" id="ProtNLM"/>
    </source>
</evidence>
<dbReference type="EMBL" id="UGPP01000001">
    <property type="protein sequence ID" value="STY71186.1"/>
    <property type="molecule type" value="Genomic_DNA"/>
</dbReference>
<dbReference type="Proteomes" id="UP000255234">
    <property type="component" value="Unassembled WGS sequence"/>
</dbReference>
<dbReference type="SUPFAM" id="SSF53335">
    <property type="entry name" value="S-adenosyl-L-methionine-dependent methyltransferases"/>
    <property type="match status" value="1"/>
</dbReference>
<sequence length="161" mass="18735">MCLFKGVNTLDKKILDPCCGSRMWHFNKNNPNVLFMDNRKLDTELCDGRKLVISPDICSDFTKMPFDNESFYLIVFDPPHLKYAGDTSFLAQKYGKLPKDWKPLISNGFNECWRVLKKNGTIVFKWNEEQISTSEVLKVISKKPLVGQRRGKTIFLIFFKD</sequence>
<dbReference type="Gene3D" id="3.40.50.150">
    <property type="entry name" value="Vaccinia Virus protein VP39"/>
    <property type="match status" value="1"/>
</dbReference>
<organism evidence="1 2">
    <name type="scientific">Megamonas hypermegale</name>
    <dbReference type="NCBI Taxonomy" id="158847"/>
    <lineage>
        <taxon>Bacteria</taxon>
        <taxon>Bacillati</taxon>
        <taxon>Bacillota</taxon>
        <taxon>Negativicutes</taxon>
        <taxon>Selenomonadales</taxon>
        <taxon>Selenomonadaceae</taxon>
        <taxon>Megamonas</taxon>
    </lineage>
</organism>
<accession>A0A378NTI6</accession>
<dbReference type="InterPro" id="IPR029063">
    <property type="entry name" value="SAM-dependent_MTases_sf"/>
</dbReference>
<name>A0A378NTI6_9FIRM</name>